<accession>A0A096A2S6</accession>
<comment type="caution">
    <text evidence="1">The sequence shown here is derived from an EMBL/GenBank/DDBJ whole genome shotgun (WGS) entry which is preliminary data.</text>
</comment>
<reference evidence="1 2" key="1">
    <citation type="submission" date="2014-07" db="EMBL/GenBank/DDBJ databases">
        <authorList>
            <person name="McCorrison J."/>
            <person name="Sanka R."/>
            <person name="Torralba M."/>
            <person name="Gillis M."/>
            <person name="Haft D.H."/>
            <person name="Methe B."/>
            <person name="Sutton G."/>
            <person name="Nelson K.E."/>
        </authorList>
    </citation>
    <scope>NUCLEOTIDE SEQUENCE [LARGE SCALE GENOMIC DNA]</scope>
    <source>
        <strain evidence="1 2">DNF00450</strain>
    </source>
</reference>
<dbReference type="AlphaFoldDB" id="A0A096A2S6"/>
<evidence type="ECO:0000313" key="1">
    <source>
        <dbReference type="EMBL" id="KGF15159.1"/>
    </source>
</evidence>
<organism evidence="1 2">
    <name type="scientific">Corynebacterium freneyi DNF00450</name>
    <dbReference type="NCBI Taxonomy" id="1287475"/>
    <lineage>
        <taxon>Bacteria</taxon>
        <taxon>Bacillati</taxon>
        <taxon>Actinomycetota</taxon>
        <taxon>Actinomycetes</taxon>
        <taxon>Mycobacteriales</taxon>
        <taxon>Corynebacteriaceae</taxon>
        <taxon>Corynebacterium</taxon>
    </lineage>
</organism>
<evidence type="ECO:0000313" key="2">
    <source>
        <dbReference type="Proteomes" id="UP000029548"/>
    </source>
</evidence>
<dbReference type="EMBL" id="JRNE01000081">
    <property type="protein sequence ID" value="KGF15159.1"/>
    <property type="molecule type" value="Genomic_DNA"/>
</dbReference>
<dbReference type="Proteomes" id="UP000029548">
    <property type="component" value="Unassembled WGS sequence"/>
</dbReference>
<name>A0A096A2S6_9CORY</name>
<protein>
    <submittedName>
        <fullName evidence="1">Uncharacterized protein</fullName>
    </submittedName>
</protein>
<gene>
    <name evidence="1" type="ORF">HMPREF1650_11795</name>
</gene>
<proteinExistence type="predicted"/>
<sequence length="118" mass="12929">MNMHTSQDFLRYMVASDSIGAALEYIYDNDNDDAHDVAISMLETLRAELRYEATLHGVDGTAYYSTGIPVFAEGQHVTTEVRPDGLTEIVTHDTVWCPYPGDGGKAHPVCRPEQGPAA</sequence>